<feature type="region of interest" description="Disordered" evidence="6">
    <location>
        <begin position="273"/>
        <end position="295"/>
    </location>
</feature>
<feature type="transmembrane region" description="Helical" evidence="7">
    <location>
        <begin position="134"/>
        <end position="159"/>
    </location>
</feature>
<feature type="transmembrane region" description="Helical" evidence="7">
    <location>
        <begin position="179"/>
        <end position="200"/>
    </location>
</feature>
<dbReference type="EMBL" id="MSFL01000010">
    <property type="protein sequence ID" value="PWY83351.1"/>
    <property type="molecule type" value="Genomic_DNA"/>
</dbReference>
<dbReference type="VEuPathDB" id="FungiDB:BO70DRAFT_379194"/>
<feature type="domain" description="Rhodopsin" evidence="8">
    <location>
        <begin position="29"/>
        <end position="265"/>
    </location>
</feature>
<keyword evidence="2 7" id="KW-0812">Transmembrane</keyword>
<dbReference type="STRING" id="1448321.A0A317WC56"/>
<dbReference type="RefSeq" id="XP_025399794.1">
    <property type="nucleotide sequence ID" value="XM_025545317.1"/>
</dbReference>
<dbReference type="AlphaFoldDB" id="A0A317WC56"/>
<keyword evidence="10" id="KW-1185">Reference proteome</keyword>
<accession>A0A317WC56</accession>
<feature type="transmembrane region" description="Helical" evidence="7">
    <location>
        <begin position="103"/>
        <end position="122"/>
    </location>
</feature>
<evidence type="ECO:0000256" key="3">
    <source>
        <dbReference type="ARBA" id="ARBA00022989"/>
    </source>
</evidence>
<dbReference type="OrthoDB" id="2988756at2759"/>
<name>A0A317WC56_9EURO</name>
<dbReference type="GeneID" id="37067554"/>
<reference evidence="9 10" key="1">
    <citation type="submission" date="2016-12" db="EMBL/GenBank/DDBJ databases">
        <title>The genomes of Aspergillus section Nigri reveals drivers in fungal speciation.</title>
        <authorList>
            <consortium name="DOE Joint Genome Institute"/>
            <person name="Vesth T.C."/>
            <person name="Nybo J."/>
            <person name="Theobald S."/>
            <person name="Brandl J."/>
            <person name="Frisvad J.C."/>
            <person name="Nielsen K.F."/>
            <person name="Lyhne E.K."/>
            <person name="Kogle M.E."/>
            <person name="Kuo A."/>
            <person name="Riley R."/>
            <person name="Clum A."/>
            <person name="Nolan M."/>
            <person name="Lipzen A."/>
            <person name="Salamov A."/>
            <person name="Henrissat B."/>
            <person name="Wiebenga A."/>
            <person name="De Vries R.P."/>
            <person name="Grigoriev I.V."/>
            <person name="Mortensen U.H."/>
            <person name="Andersen M.R."/>
            <person name="Baker S.E."/>
        </authorList>
    </citation>
    <scope>NUCLEOTIDE SEQUENCE [LARGE SCALE GENOMIC DNA]</scope>
    <source>
        <strain evidence="9 10">CBS 117.55</strain>
    </source>
</reference>
<evidence type="ECO:0000259" key="8">
    <source>
        <dbReference type="Pfam" id="PF20684"/>
    </source>
</evidence>
<feature type="transmembrane region" description="Helical" evidence="7">
    <location>
        <begin position="12"/>
        <end position="32"/>
    </location>
</feature>
<proteinExistence type="inferred from homology"/>
<evidence type="ECO:0000313" key="9">
    <source>
        <dbReference type="EMBL" id="PWY83351.1"/>
    </source>
</evidence>
<evidence type="ECO:0000313" key="10">
    <source>
        <dbReference type="Proteomes" id="UP000247233"/>
    </source>
</evidence>
<comment type="caution">
    <text evidence="9">The sequence shown here is derived from an EMBL/GenBank/DDBJ whole genome shotgun (WGS) entry which is preliminary data.</text>
</comment>
<organism evidence="9 10">
    <name type="scientific">Aspergillus heteromorphus CBS 117.55</name>
    <dbReference type="NCBI Taxonomy" id="1448321"/>
    <lineage>
        <taxon>Eukaryota</taxon>
        <taxon>Fungi</taxon>
        <taxon>Dikarya</taxon>
        <taxon>Ascomycota</taxon>
        <taxon>Pezizomycotina</taxon>
        <taxon>Eurotiomycetes</taxon>
        <taxon>Eurotiomycetidae</taxon>
        <taxon>Eurotiales</taxon>
        <taxon>Aspergillaceae</taxon>
        <taxon>Aspergillus</taxon>
        <taxon>Aspergillus subgen. Circumdati</taxon>
    </lineage>
</organism>
<dbReference type="GO" id="GO:0016020">
    <property type="term" value="C:membrane"/>
    <property type="evidence" value="ECO:0007669"/>
    <property type="project" value="UniProtKB-SubCell"/>
</dbReference>
<dbReference type="Proteomes" id="UP000247233">
    <property type="component" value="Unassembled WGS sequence"/>
</dbReference>
<comment type="similarity">
    <text evidence="5">Belongs to the SAT4 family.</text>
</comment>
<dbReference type="PANTHER" id="PTHR33048">
    <property type="entry name" value="PTH11-LIKE INTEGRAL MEMBRANE PROTEIN (AFU_ORTHOLOGUE AFUA_5G11245)"/>
    <property type="match status" value="1"/>
</dbReference>
<evidence type="ECO:0000256" key="1">
    <source>
        <dbReference type="ARBA" id="ARBA00004141"/>
    </source>
</evidence>
<dbReference type="Pfam" id="PF20684">
    <property type="entry name" value="Fung_rhodopsin"/>
    <property type="match status" value="1"/>
</dbReference>
<comment type="subcellular location">
    <subcellularLocation>
        <location evidence="1">Membrane</location>
        <topology evidence="1">Multi-pass membrane protein</topology>
    </subcellularLocation>
</comment>
<gene>
    <name evidence="9" type="ORF">BO70DRAFT_379194</name>
</gene>
<keyword evidence="3 7" id="KW-1133">Transmembrane helix</keyword>
<feature type="transmembrane region" description="Helical" evidence="7">
    <location>
        <begin position="44"/>
        <end position="67"/>
    </location>
</feature>
<feature type="transmembrane region" description="Helical" evidence="7">
    <location>
        <begin position="212"/>
        <end position="232"/>
    </location>
</feature>
<dbReference type="PANTHER" id="PTHR33048:SF166">
    <property type="entry name" value="PTH11-LIKE INTEGRAL MEMBRANE PROTEIN"/>
    <property type="match status" value="1"/>
</dbReference>
<evidence type="ECO:0000256" key="4">
    <source>
        <dbReference type="ARBA" id="ARBA00023136"/>
    </source>
</evidence>
<evidence type="ECO:0000256" key="5">
    <source>
        <dbReference type="ARBA" id="ARBA00038359"/>
    </source>
</evidence>
<feature type="transmembrane region" description="Helical" evidence="7">
    <location>
        <begin position="244"/>
        <end position="265"/>
    </location>
</feature>
<dbReference type="InterPro" id="IPR052337">
    <property type="entry name" value="SAT4-like"/>
</dbReference>
<evidence type="ECO:0000256" key="2">
    <source>
        <dbReference type="ARBA" id="ARBA00022692"/>
    </source>
</evidence>
<keyword evidence="4 7" id="KW-0472">Membrane</keyword>
<evidence type="ECO:0000256" key="7">
    <source>
        <dbReference type="SAM" id="Phobius"/>
    </source>
</evidence>
<protein>
    <recommendedName>
        <fullName evidence="8">Rhodopsin domain-containing protein</fullName>
    </recommendedName>
</protein>
<dbReference type="InterPro" id="IPR049326">
    <property type="entry name" value="Rhodopsin_dom_fungi"/>
</dbReference>
<evidence type="ECO:0000256" key="6">
    <source>
        <dbReference type="SAM" id="MobiDB-lite"/>
    </source>
</evidence>
<sequence length="333" mass="37514">MIAQKKGYAVPVITGTILGVLTILIMGFRLFLRKRRGQSFDGGDYLTMFCIVIMIYATIEPQVIILLGTSWNPPYDASSLPTATKVSHQRIGSQMTLMNEVVYVFYAWSQKGVALLFIDRVLGVLPWVQTWIRVYWGMLLVTLVGGLATILTVCEPLRLYWQVLPHPAECIFQTAHFRMLFLLDGLTDALLILLPLPWIVRVKRPWYQRVGIIGLFSMGIFLVSIDLARYPVAAGRHMLYLQSLWSGIEIFLSALVANIPTLWTLRRAKRPEPPSYAERATREPATPSKNSNTITQTVDVEDFSAGDQTLSMSLPERYEGIGSDEHLVHKSLG</sequence>